<comment type="caution">
    <text evidence="1">The sequence shown here is derived from an EMBL/GenBank/DDBJ whole genome shotgun (WGS) entry which is preliminary data.</text>
</comment>
<dbReference type="KEGG" id="more:E1B28_000645"/>
<dbReference type="EMBL" id="CM032181">
    <property type="protein sequence ID" value="KAG7098733.1"/>
    <property type="molecule type" value="Genomic_DNA"/>
</dbReference>
<reference evidence="1" key="1">
    <citation type="journal article" date="2021" name="Genome Biol. Evol.">
        <title>The assembled and annotated genome of the fairy-ring fungus Marasmius oreades.</title>
        <authorList>
            <person name="Hiltunen M."/>
            <person name="Ament-Velasquez S.L."/>
            <person name="Johannesson H."/>
        </authorList>
    </citation>
    <scope>NUCLEOTIDE SEQUENCE</scope>
    <source>
        <strain evidence="1">03SP1</strain>
    </source>
</reference>
<dbReference type="GeneID" id="66069721"/>
<dbReference type="Gene3D" id="2.40.40.10">
    <property type="entry name" value="RlpA-like domain"/>
    <property type="match status" value="1"/>
</dbReference>
<gene>
    <name evidence="1" type="ORF">E1B28_000645</name>
</gene>
<protein>
    <submittedName>
        <fullName evidence="1">Uncharacterized protein</fullName>
    </submittedName>
</protein>
<dbReference type="Proteomes" id="UP001049176">
    <property type="component" value="Chromosome 1"/>
</dbReference>
<name>A0A9P7V1W8_9AGAR</name>
<evidence type="ECO:0000313" key="1">
    <source>
        <dbReference type="EMBL" id="KAG7098733.1"/>
    </source>
</evidence>
<organism evidence="1 2">
    <name type="scientific">Marasmius oreades</name>
    <name type="common">fairy-ring Marasmius</name>
    <dbReference type="NCBI Taxonomy" id="181124"/>
    <lineage>
        <taxon>Eukaryota</taxon>
        <taxon>Fungi</taxon>
        <taxon>Dikarya</taxon>
        <taxon>Basidiomycota</taxon>
        <taxon>Agaricomycotina</taxon>
        <taxon>Agaricomycetes</taxon>
        <taxon>Agaricomycetidae</taxon>
        <taxon>Agaricales</taxon>
        <taxon>Marasmiineae</taxon>
        <taxon>Marasmiaceae</taxon>
        <taxon>Marasmius</taxon>
    </lineage>
</organism>
<evidence type="ECO:0000313" key="2">
    <source>
        <dbReference type="Proteomes" id="UP001049176"/>
    </source>
</evidence>
<dbReference type="InterPro" id="IPR036908">
    <property type="entry name" value="RlpA-like_sf"/>
</dbReference>
<dbReference type="AlphaFoldDB" id="A0A9P7V1W8"/>
<dbReference type="RefSeq" id="XP_043015203.1">
    <property type="nucleotide sequence ID" value="XM_043146500.1"/>
</dbReference>
<dbReference type="OrthoDB" id="5823761at2759"/>
<dbReference type="Pfam" id="PF22514">
    <property type="entry name" value="EXPB1_D1"/>
    <property type="match status" value="1"/>
</dbReference>
<accession>A0A9P7V1W8</accession>
<proteinExistence type="predicted"/>
<keyword evidence="2" id="KW-1185">Reference proteome</keyword>
<sequence length="122" mass="12781">MNFDLSYPSASIHSDFFPSNVSFYGYADFGVWNVSYESVSCSDWAGFQDAGALGSTPELGPESACCPANPTGSPNDTCPSYSDRNGIAPNTKTSSTPAIIIPRPVILSSALIIVGSISLSFV</sequence>